<keyword evidence="4" id="KW-1185">Reference proteome</keyword>
<reference evidence="3 4" key="1">
    <citation type="submission" date="2023-01" db="EMBL/GenBank/DDBJ databases">
        <title>Analysis of 21 Apiospora genomes using comparative genomics revels a genus with tremendous synthesis potential of carbohydrate active enzymes and secondary metabolites.</title>
        <authorList>
            <person name="Sorensen T."/>
        </authorList>
    </citation>
    <scope>NUCLEOTIDE SEQUENCE [LARGE SCALE GENOMIC DNA]</scope>
    <source>
        <strain evidence="3 4">CBS 24483</strain>
    </source>
</reference>
<dbReference type="Pfam" id="PF25053">
    <property type="entry name" value="DUF7791"/>
    <property type="match status" value="1"/>
</dbReference>
<dbReference type="RefSeq" id="XP_066692391.1">
    <property type="nucleotide sequence ID" value="XM_066851302.1"/>
</dbReference>
<organism evidence="3 4">
    <name type="scientific">Apiospora aurea</name>
    <dbReference type="NCBI Taxonomy" id="335848"/>
    <lineage>
        <taxon>Eukaryota</taxon>
        <taxon>Fungi</taxon>
        <taxon>Dikarya</taxon>
        <taxon>Ascomycota</taxon>
        <taxon>Pezizomycotina</taxon>
        <taxon>Sordariomycetes</taxon>
        <taxon>Xylariomycetidae</taxon>
        <taxon>Amphisphaeriales</taxon>
        <taxon>Apiosporaceae</taxon>
        <taxon>Apiospora</taxon>
    </lineage>
</organism>
<feature type="domain" description="DUF7791" evidence="2">
    <location>
        <begin position="97"/>
        <end position="238"/>
    </location>
</feature>
<dbReference type="GeneID" id="92084364"/>
<dbReference type="Proteomes" id="UP001391051">
    <property type="component" value="Unassembled WGS sequence"/>
</dbReference>
<accession>A0ABR1PRJ2</accession>
<feature type="region of interest" description="Disordered" evidence="1">
    <location>
        <begin position="55"/>
        <end position="75"/>
    </location>
</feature>
<dbReference type="PANTHER" id="PTHR10039">
    <property type="entry name" value="AMELOGENIN"/>
    <property type="match status" value="1"/>
</dbReference>
<gene>
    <name evidence="3" type="ORF">PG986_015080</name>
</gene>
<proteinExistence type="predicted"/>
<dbReference type="InterPro" id="IPR056693">
    <property type="entry name" value="DUF7791"/>
</dbReference>
<evidence type="ECO:0000313" key="3">
    <source>
        <dbReference type="EMBL" id="KAK7936642.1"/>
    </source>
</evidence>
<dbReference type="InterPro" id="IPR036770">
    <property type="entry name" value="Ankyrin_rpt-contain_sf"/>
</dbReference>
<protein>
    <recommendedName>
        <fullName evidence="2">DUF7791 domain-containing protein</fullName>
    </recommendedName>
</protein>
<evidence type="ECO:0000313" key="4">
    <source>
        <dbReference type="Proteomes" id="UP001391051"/>
    </source>
</evidence>
<name>A0ABR1PRJ2_9PEZI</name>
<dbReference type="PANTHER" id="PTHR10039:SF5">
    <property type="entry name" value="NACHT DOMAIN-CONTAINING PROTEIN"/>
    <property type="match status" value="1"/>
</dbReference>
<comment type="caution">
    <text evidence="3">The sequence shown here is derived from an EMBL/GenBank/DDBJ whole genome shotgun (WGS) entry which is preliminary data.</text>
</comment>
<dbReference type="EMBL" id="JAQQWE010000011">
    <property type="protein sequence ID" value="KAK7936642.1"/>
    <property type="molecule type" value="Genomic_DNA"/>
</dbReference>
<dbReference type="Gene3D" id="1.25.40.20">
    <property type="entry name" value="Ankyrin repeat-containing domain"/>
    <property type="match status" value="1"/>
</dbReference>
<evidence type="ECO:0000259" key="2">
    <source>
        <dbReference type="Pfam" id="PF25053"/>
    </source>
</evidence>
<sequence>MATHKEVTRGVTAISRAIAEIESTNIKLEFHRREDFQELQRSLIQAIEKGTKSGREVARRTNGLVGEREQPEDDRSEVLNKLADLRKLESATRAINSVAPIYREQMARYFEIATLAERPLLAMVYSYLDDIDESPAFAILLAQSEISFEQKRLRHDQLRRRLDGRSRGLLELVQCDNLVSSRAPREFFTYQVDFIHRTVRDFLHQSADVQSLLQHNLGTENFSLMTCHAILAVMKTAPFHQGTDIDQLLHLIRTLFFFASRSLAVNPVSEEALGPILDAAEASYRATTSSIDEQYETFLFIGHAARIDFFSYVHKKLVANPNMLRKARSDPGLAQSCPALYYALRPALYTHHVSARTVAYLLEAGADPNEVFGGDRTVWADFLFTLHISLKNEWVPHTHMDIIPDKEKSRELVRVLLLHGADLNAYVAVPHTSGLVKAETLIKRVLTPEVANQLLQEVRQASDQTRAPWNFRNLKRKGRWYQNLFRRSQS</sequence>
<evidence type="ECO:0000256" key="1">
    <source>
        <dbReference type="SAM" id="MobiDB-lite"/>
    </source>
</evidence>